<dbReference type="Pfam" id="PF13302">
    <property type="entry name" value="Acetyltransf_3"/>
    <property type="match status" value="1"/>
</dbReference>
<evidence type="ECO:0000313" key="3">
    <source>
        <dbReference type="Proteomes" id="UP001500236"/>
    </source>
</evidence>
<comment type="caution">
    <text evidence="2">The sequence shown here is derived from an EMBL/GenBank/DDBJ whole genome shotgun (WGS) entry which is preliminary data.</text>
</comment>
<keyword evidence="3" id="KW-1185">Reference proteome</keyword>
<feature type="domain" description="N-acetyltransferase" evidence="1">
    <location>
        <begin position="20"/>
        <end position="185"/>
    </location>
</feature>
<gene>
    <name evidence="2" type="ORF">GCM10010529_17680</name>
</gene>
<dbReference type="PANTHER" id="PTHR43415">
    <property type="entry name" value="SPERMIDINE N(1)-ACETYLTRANSFERASE"/>
    <property type="match status" value="1"/>
</dbReference>
<dbReference type="PROSITE" id="PS51186">
    <property type="entry name" value="GNAT"/>
    <property type="match status" value="1"/>
</dbReference>
<dbReference type="InterPro" id="IPR016181">
    <property type="entry name" value="Acyl_CoA_acyltransferase"/>
</dbReference>
<dbReference type="CDD" id="cd04301">
    <property type="entry name" value="NAT_SF"/>
    <property type="match status" value="1"/>
</dbReference>
<organism evidence="2 3">
    <name type="scientific">Nesterenkonia aethiopica</name>
    <dbReference type="NCBI Taxonomy" id="269144"/>
    <lineage>
        <taxon>Bacteria</taxon>
        <taxon>Bacillati</taxon>
        <taxon>Actinomycetota</taxon>
        <taxon>Actinomycetes</taxon>
        <taxon>Micrococcales</taxon>
        <taxon>Micrococcaceae</taxon>
        <taxon>Nesterenkonia</taxon>
    </lineage>
</organism>
<sequence length="193" mass="21316">MGEFDELRSWAANLLTGDKVALRATTEDDLPVLAEWWNEPDVALFQQTRIVQQPQAQVRELISAWARNDSPGAVGYTVARADDGEVAGHISLHGLSVPARIATLGVVLGPPAQGQGLGEEAVRLMLRLAFDEMGARKVELTVFSFNARAMSLYERLGFGVEGRRRESVLHRGRFHDEVSMGLLESEYRAWPSS</sequence>
<dbReference type="InterPro" id="IPR000182">
    <property type="entry name" value="GNAT_dom"/>
</dbReference>
<dbReference type="RefSeq" id="WP_344681680.1">
    <property type="nucleotide sequence ID" value="NZ_BAAAVT010000010.1"/>
</dbReference>
<evidence type="ECO:0000313" key="2">
    <source>
        <dbReference type="EMBL" id="GAA3065196.1"/>
    </source>
</evidence>
<name>A0ABP6LXV9_9MICC</name>
<proteinExistence type="predicted"/>
<protein>
    <recommendedName>
        <fullName evidence="1">N-acetyltransferase domain-containing protein</fullName>
    </recommendedName>
</protein>
<evidence type="ECO:0000259" key="1">
    <source>
        <dbReference type="PROSITE" id="PS51186"/>
    </source>
</evidence>
<dbReference type="Gene3D" id="3.40.630.30">
    <property type="match status" value="1"/>
</dbReference>
<reference evidence="3" key="1">
    <citation type="journal article" date="2019" name="Int. J. Syst. Evol. Microbiol.">
        <title>The Global Catalogue of Microorganisms (GCM) 10K type strain sequencing project: providing services to taxonomists for standard genome sequencing and annotation.</title>
        <authorList>
            <consortium name="The Broad Institute Genomics Platform"/>
            <consortium name="The Broad Institute Genome Sequencing Center for Infectious Disease"/>
            <person name="Wu L."/>
            <person name="Ma J."/>
        </authorList>
    </citation>
    <scope>NUCLEOTIDE SEQUENCE [LARGE SCALE GENOMIC DNA]</scope>
    <source>
        <strain evidence="3">JCM 14309</strain>
    </source>
</reference>
<dbReference type="EMBL" id="BAAAVT010000010">
    <property type="protein sequence ID" value="GAA3065196.1"/>
    <property type="molecule type" value="Genomic_DNA"/>
</dbReference>
<dbReference type="PANTHER" id="PTHR43415:SF3">
    <property type="entry name" value="GNAT-FAMILY ACETYLTRANSFERASE"/>
    <property type="match status" value="1"/>
</dbReference>
<dbReference type="Proteomes" id="UP001500236">
    <property type="component" value="Unassembled WGS sequence"/>
</dbReference>
<dbReference type="SUPFAM" id="SSF55729">
    <property type="entry name" value="Acyl-CoA N-acyltransferases (Nat)"/>
    <property type="match status" value="1"/>
</dbReference>
<accession>A0ABP6LXV9</accession>